<proteinExistence type="predicted"/>
<dbReference type="AlphaFoldDB" id="A0AAN9S8W9"/>
<protein>
    <submittedName>
        <fullName evidence="1">Uncharacterized protein</fullName>
    </submittedName>
</protein>
<name>A0AAN9S8W9_PSOTE</name>
<gene>
    <name evidence="1" type="ORF">VNO78_20165</name>
</gene>
<sequence>MNHYPNSFTDDSNEVASFSLLKTSQDIEDLGVKEVQNLNFENFQKDGSVQPSNAQTCQSNCKHNDHVTDGGLLELANNKPCFETKREPTIPEIQGQTGLDLETQIHASSIPICNRDKDQIKSWCLIQNKVGSMMFIRSRKGSLVTFEILFKKMNRETKSRWH</sequence>
<evidence type="ECO:0000313" key="1">
    <source>
        <dbReference type="EMBL" id="KAK7391744.1"/>
    </source>
</evidence>
<dbReference type="EMBL" id="JAYMYS010000005">
    <property type="protein sequence ID" value="KAK7391744.1"/>
    <property type="molecule type" value="Genomic_DNA"/>
</dbReference>
<dbReference type="Proteomes" id="UP001386955">
    <property type="component" value="Unassembled WGS sequence"/>
</dbReference>
<keyword evidence="2" id="KW-1185">Reference proteome</keyword>
<reference evidence="1 2" key="1">
    <citation type="submission" date="2024-01" db="EMBL/GenBank/DDBJ databases">
        <title>The genomes of 5 underutilized Papilionoideae crops provide insights into root nodulation and disease resistanc.</title>
        <authorList>
            <person name="Jiang F."/>
        </authorList>
    </citation>
    <scope>NUCLEOTIDE SEQUENCE [LARGE SCALE GENOMIC DNA]</scope>
    <source>
        <strain evidence="1">DUOXIRENSHENG_FW03</strain>
        <tissue evidence="1">Leaves</tissue>
    </source>
</reference>
<evidence type="ECO:0000313" key="2">
    <source>
        <dbReference type="Proteomes" id="UP001386955"/>
    </source>
</evidence>
<organism evidence="1 2">
    <name type="scientific">Psophocarpus tetragonolobus</name>
    <name type="common">Winged bean</name>
    <name type="synonym">Dolichos tetragonolobus</name>
    <dbReference type="NCBI Taxonomy" id="3891"/>
    <lineage>
        <taxon>Eukaryota</taxon>
        <taxon>Viridiplantae</taxon>
        <taxon>Streptophyta</taxon>
        <taxon>Embryophyta</taxon>
        <taxon>Tracheophyta</taxon>
        <taxon>Spermatophyta</taxon>
        <taxon>Magnoliopsida</taxon>
        <taxon>eudicotyledons</taxon>
        <taxon>Gunneridae</taxon>
        <taxon>Pentapetalae</taxon>
        <taxon>rosids</taxon>
        <taxon>fabids</taxon>
        <taxon>Fabales</taxon>
        <taxon>Fabaceae</taxon>
        <taxon>Papilionoideae</taxon>
        <taxon>50 kb inversion clade</taxon>
        <taxon>NPAAA clade</taxon>
        <taxon>indigoferoid/millettioid clade</taxon>
        <taxon>Phaseoleae</taxon>
        <taxon>Psophocarpus</taxon>
    </lineage>
</organism>
<accession>A0AAN9S8W9</accession>
<comment type="caution">
    <text evidence="1">The sequence shown here is derived from an EMBL/GenBank/DDBJ whole genome shotgun (WGS) entry which is preliminary data.</text>
</comment>